<dbReference type="Pfam" id="PF00582">
    <property type="entry name" value="Usp"/>
    <property type="match status" value="2"/>
</dbReference>
<feature type="domain" description="UspA" evidence="4">
    <location>
        <begin position="138"/>
        <end position="280"/>
    </location>
</feature>
<evidence type="ECO:0000259" key="4">
    <source>
        <dbReference type="Pfam" id="PF00582"/>
    </source>
</evidence>
<dbReference type="PANTHER" id="PTHR46268:SF27">
    <property type="entry name" value="UNIVERSAL STRESS PROTEIN RV2623"/>
    <property type="match status" value="1"/>
</dbReference>
<evidence type="ECO:0000313" key="5">
    <source>
        <dbReference type="EMBL" id="TDQ83102.1"/>
    </source>
</evidence>
<feature type="domain" description="UspA" evidence="4">
    <location>
        <begin position="1"/>
        <end position="129"/>
    </location>
</feature>
<evidence type="ECO:0000256" key="1">
    <source>
        <dbReference type="ARBA" id="ARBA00008791"/>
    </source>
</evidence>
<gene>
    <name evidence="5" type="ORF">A8950_1385</name>
</gene>
<organism evidence="5 6">
    <name type="scientific">Dongia mobilis</name>
    <dbReference type="NCBI Taxonomy" id="578943"/>
    <lineage>
        <taxon>Bacteria</taxon>
        <taxon>Pseudomonadati</taxon>
        <taxon>Pseudomonadota</taxon>
        <taxon>Alphaproteobacteria</taxon>
        <taxon>Rhodospirillales</taxon>
        <taxon>Dongiaceae</taxon>
        <taxon>Dongia</taxon>
    </lineage>
</organism>
<dbReference type="AlphaFoldDB" id="A0A4R6WVJ5"/>
<keyword evidence="6" id="KW-1185">Reference proteome</keyword>
<dbReference type="Gene3D" id="3.40.50.620">
    <property type="entry name" value="HUPs"/>
    <property type="match status" value="2"/>
</dbReference>
<dbReference type="PRINTS" id="PR01438">
    <property type="entry name" value="UNVRSLSTRESS"/>
</dbReference>
<dbReference type="Proteomes" id="UP000295783">
    <property type="component" value="Unassembled WGS sequence"/>
</dbReference>
<evidence type="ECO:0000313" key="6">
    <source>
        <dbReference type="Proteomes" id="UP000295783"/>
    </source>
</evidence>
<dbReference type="SUPFAM" id="SSF52402">
    <property type="entry name" value="Adenine nucleotide alpha hydrolases-like"/>
    <property type="match status" value="2"/>
</dbReference>
<evidence type="ECO:0000256" key="3">
    <source>
        <dbReference type="ARBA" id="ARBA00022840"/>
    </source>
</evidence>
<dbReference type="RefSeq" id="WP_166645031.1">
    <property type="nucleotide sequence ID" value="NZ_SNYW01000007.1"/>
</dbReference>
<keyword evidence="2" id="KW-0547">Nucleotide-binding</keyword>
<sequence>MQKIVVATDFSTRSDRALRRAILLARRFEATIAVVHAVDVDQSEALIRVEVDAAETILRELAQSVQAGDRIACEHHVLRGDPFQVIADFAVTADLLLIGPPRRQDLRGFFTGTTADRIVRASSGPVLLCNGIPVGDHREILVALDLGDGAGDPLGAVRTLGLDRGAAMTALHVFETPADGLMYRASLAERQVARYLDDEERRAVRALHAHLKECGADAVRPLVRRNETGCARIIAETADKIGSDLVALGTRRRGLAAKLALGSVAEDVLRLAKVDVLAVPPES</sequence>
<name>A0A4R6WVJ5_9PROT</name>
<dbReference type="CDD" id="cd00293">
    <property type="entry name" value="USP-like"/>
    <property type="match status" value="2"/>
</dbReference>
<keyword evidence="3" id="KW-0067">ATP-binding</keyword>
<dbReference type="InterPro" id="IPR006016">
    <property type="entry name" value="UspA"/>
</dbReference>
<dbReference type="GO" id="GO:0005524">
    <property type="term" value="F:ATP binding"/>
    <property type="evidence" value="ECO:0007669"/>
    <property type="project" value="UniProtKB-KW"/>
</dbReference>
<dbReference type="EMBL" id="SNYW01000007">
    <property type="protein sequence ID" value="TDQ83102.1"/>
    <property type="molecule type" value="Genomic_DNA"/>
</dbReference>
<evidence type="ECO:0000256" key="2">
    <source>
        <dbReference type="ARBA" id="ARBA00022741"/>
    </source>
</evidence>
<accession>A0A4R6WVJ5</accession>
<proteinExistence type="inferred from homology"/>
<comment type="similarity">
    <text evidence="1">Belongs to the universal stress protein A family.</text>
</comment>
<protein>
    <submittedName>
        <fullName evidence="5">Nucleotide-binding universal stress UspA family protein</fullName>
    </submittedName>
</protein>
<comment type="caution">
    <text evidence="5">The sequence shown here is derived from an EMBL/GenBank/DDBJ whole genome shotgun (WGS) entry which is preliminary data.</text>
</comment>
<reference evidence="5 6" key="1">
    <citation type="submission" date="2019-03" db="EMBL/GenBank/DDBJ databases">
        <title>Genomic Encyclopedia of Type Strains, Phase III (KMG-III): the genomes of soil and plant-associated and newly described type strains.</title>
        <authorList>
            <person name="Whitman W."/>
        </authorList>
    </citation>
    <scope>NUCLEOTIDE SEQUENCE [LARGE SCALE GENOMIC DNA]</scope>
    <source>
        <strain evidence="5 6">CGMCC 1.7660</strain>
    </source>
</reference>
<dbReference type="InterPro" id="IPR006015">
    <property type="entry name" value="Universal_stress_UspA"/>
</dbReference>
<dbReference type="InterPro" id="IPR014729">
    <property type="entry name" value="Rossmann-like_a/b/a_fold"/>
</dbReference>
<dbReference type="PANTHER" id="PTHR46268">
    <property type="entry name" value="STRESS RESPONSE PROTEIN NHAX"/>
    <property type="match status" value="1"/>
</dbReference>